<dbReference type="OrthoDB" id="6372431at2759"/>
<evidence type="ECO:0000256" key="5">
    <source>
        <dbReference type="ARBA" id="ARBA00031370"/>
    </source>
</evidence>
<dbReference type="InterPro" id="IPR000407">
    <property type="entry name" value="GDA1_CD39_NTPase"/>
</dbReference>
<evidence type="ECO:0000256" key="9">
    <source>
        <dbReference type="PIRSR" id="PIRSR600407-1"/>
    </source>
</evidence>
<dbReference type="PANTHER" id="PTHR11782">
    <property type="entry name" value="ADENOSINE/GUANOSINE DIPHOSPHATASE"/>
    <property type="match status" value="1"/>
</dbReference>
<evidence type="ECO:0000256" key="1">
    <source>
        <dbReference type="ARBA" id="ARBA00009283"/>
    </source>
</evidence>
<dbReference type="Gene3D" id="3.30.420.40">
    <property type="match status" value="1"/>
</dbReference>
<keyword evidence="11" id="KW-0472">Membrane</keyword>
<comment type="similarity">
    <text evidence="1">Belongs to the GDA1/CD39 NTPase family.</text>
</comment>
<evidence type="ECO:0000256" key="7">
    <source>
        <dbReference type="ARBA" id="ARBA00032306"/>
    </source>
</evidence>
<protein>
    <recommendedName>
        <fullName evidence="2">apyrase</fullName>
        <ecNumber evidence="2">3.6.1.5</ecNumber>
    </recommendedName>
    <alternativeName>
        <fullName evidence="6">ATP-diphosphatase</fullName>
    </alternativeName>
    <alternativeName>
        <fullName evidence="7">ATP-diphosphohydrolase</fullName>
    </alternativeName>
    <alternativeName>
        <fullName evidence="4">Adenosine diphosphatase</fullName>
    </alternativeName>
    <alternativeName>
        <fullName evidence="5">NTPDase</fullName>
    </alternativeName>
</protein>
<evidence type="ECO:0000256" key="8">
    <source>
        <dbReference type="ARBA" id="ARBA00049175"/>
    </source>
</evidence>
<evidence type="ECO:0000313" key="13">
    <source>
        <dbReference type="Proteomes" id="UP000325315"/>
    </source>
</evidence>
<keyword evidence="3" id="KW-0378">Hydrolase</keyword>
<feature type="active site" description="Proton acceptor" evidence="9">
    <location>
        <position position="194"/>
    </location>
</feature>
<organism evidence="12 13">
    <name type="scientific">Gossypium australe</name>
    <dbReference type="NCBI Taxonomy" id="47621"/>
    <lineage>
        <taxon>Eukaryota</taxon>
        <taxon>Viridiplantae</taxon>
        <taxon>Streptophyta</taxon>
        <taxon>Embryophyta</taxon>
        <taxon>Tracheophyta</taxon>
        <taxon>Spermatophyta</taxon>
        <taxon>Magnoliopsida</taxon>
        <taxon>eudicotyledons</taxon>
        <taxon>Gunneridae</taxon>
        <taxon>Pentapetalae</taxon>
        <taxon>rosids</taxon>
        <taxon>malvids</taxon>
        <taxon>Malvales</taxon>
        <taxon>Malvaceae</taxon>
        <taxon>Malvoideae</taxon>
        <taxon>Gossypium</taxon>
    </lineage>
</organism>
<proteinExistence type="inferred from homology"/>
<dbReference type="GO" id="GO:0009134">
    <property type="term" value="P:nucleoside diphosphate catabolic process"/>
    <property type="evidence" value="ECO:0007669"/>
    <property type="project" value="TreeGrafter"/>
</dbReference>
<dbReference type="GO" id="GO:0016020">
    <property type="term" value="C:membrane"/>
    <property type="evidence" value="ECO:0007669"/>
    <property type="project" value="TreeGrafter"/>
</dbReference>
<name>A0A5B6VUU3_9ROSI</name>
<comment type="catalytic activity">
    <reaction evidence="8">
        <text>a ribonucleoside 5'-triphosphate + 2 H2O = a ribonucleoside 5'-phosphate + 2 phosphate + 2 H(+)</text>
        <dbReference type="Rhea" id="RHEA:36795"/>
        <dbReference type="ChEBI" id="CHEBI:15377"/>
        <dbReference type="ChEBI" id="CHEBI:15378"/>
        <dbReference type="ChEBI" id="CHEBI:43474"/>
        <dbReference type="ChEBI" id="CHEBI:58043"/>
        <dbReference type="ChEBI" id="CHEBI:61557"/>
        <dbReference type="EC" id="3.6.1.5"/>
    </reaction>
</comment>
<dbReference type="Gene3D" id="3.30.420.150">
    <property type="entry name" value="Exopolyphosphatase. Domain 2"/>
    <property type="match status" value="1"/>
</dbReference>
<evidence type="ECO:0000256" key="2">
    <source>
        <dbReference type="ARBA" id="ARBA00012148"/>
    </source>
</evidence>
<dbReference type="CDD" id="cd24041">
    <property type="entry name" value="ASKHA_NBD_AtAPY1-like"/>
    <property type="match status" value="1"/>
</dbReference>
<keyword evidence="11" id="KW-1133">Transmembrane helix</keyword>
<dbReference type="AlphaFoldDB" id="A0A5B6VUU3"/>
<dbReference type="PANTHER" id="PTHR11782:SF87">
    <property type="entry name" value="APYRASE"/>
    <property type="match status" value="1"/>
</dbReference>
<evidence type="ECO:0000256" key="4">
    <source>
        <dbReference type="ARBA" id="ARBA00030084"/>
    </source>
</evidence>
<sequence length="530" mass="57903">MKRSLARHDSISDKIHRYRGVLLVIAIPILLVTFVLYVMPGKSSTDTAVMEEIEINSRKVGANSRGNRNYAVIFDAGSSGSRVHVYCFDQNLDLVPIGSELELFEQLKPGLSSYAKDPQAAAKSLLSLLVKAESVVPLDLRSKTPVRVGATAGLRALEGDAADRILQAVRELLKDRSTLKSEANGVKILDGTQEGSYEWIVIKFHIVPINIFLEDTFTCYSWSAFISLTQDDYMMIVNLKGRSLRSSLVTINYLLGKLGGTYKDTVGIIDLGGGSVQMAYAISKEAASNAPSVPAGQDNYVNEMYLKGSRYYLYVHSYLRYGLLAARAEILKASDDSGNPCILEGFDGITKHVRQKYLQGTYAYGGNQYKASAPSSGASMEECRRVTHKALKINDTCMHMKCTFGGIWNGGGGDGQKNLFIASFFFDRAAEAGFIKAADPVATVQPHSFAEAAKRACGTKYADIKATYPAVDVGNQAYLCLDLVYQYTLLVDGFGLDPYQDITLVKKVKFRNSFVEAAWPLGSAIEAVSS</sequence>
<keyword evidence="13" id="KW-1185">Reference proteome</keyword>
<feature type="transmembrane region" description="Helical" evidence="11">
    <location>
        <begin position="21"/>
        <end position="39"/>
    </location>
</feature>
<dbReference type="FunFam" id="3.30.420.150:FF:000008">
    <property type="entry name" value="Apyrase 1"/>
    <property type="match status" value="1"/>
</dbReference>
<evidence type="ECO:0000256" key="6">
    <source>
        <dbReference type="ARBA" id="ARBA00031428"/>
    </source>
</evidence>
<keyword evidence="10" id="KW-0067">ATP-binding</keyword>
<accession>A0A5B6VUU3</accession>
<comment type="caution">
    <text evidence="12">The sequence shown here is derived from an EMBL/GenBank/DDBJ whole genome shotgun (WGS) entry which is preliminary data.</text>
</comment>
<feature type="binding site" evidence="10">
    <location>
        <begin position="273"/>
        <end position="277"/>
    </location>
    <ligand>
        <name>ATP</name>
        <dbReference type="ChEBI" id="CHEBI:30616"/>
    </ligand>
</feature>
<reference evidence="13" key="1">
    <citation type="journal article" date="2019" name="Plant Biotechnol. J.">
        <title>Genome sequencing of the Australian wild diploid species Gossypium australe highlights disease resistance and delayed gland morphogenesis.</title>
        <authorList>
            <person name="Cai Y."/>
            <person name="Cai X."/>
            <person name="Wang Q."/>
            <person name="Wang P."/>
            <person name="Zhang Y."/>
            <person name="Cai C."/>
            <person name="Xu Y."/>
            <person name="Wang K."/>
            <person name="Zhou Z."/>
            <person name="Wang C."/>
            <person name="Geng S."/>
            <person name="Li B."/>
            <person name="Dong Q."/>
            <person name="Hou Y."/>
            <person name="Wang H."/>
            <person name="Ai P."/>
            <person name="Liu Z."/>
            <person name="Yi F."/>
            <person name="Sun M."/>
            <person name="An G."/>
            <person name="Cheng J."/>
            <person name="Zhang Y."/>
            <person name="Shi Q."/>
            <person name="Xie Y."/>
            <person name="Shi X."/>
            <person name="Chang Y."/>
            <person name="Huang F."/>
            <person name="Chen Y."/>
            <person name="Hong S."/>
            <person name="Mi L."/>
            <person name="Sun Q."/>
            <person name="Zhang L."/>
            <person name="Zhou B."/>
            <person name="Peng R."/>
            <person name="Zhang X."/>
            <person name="Liu F."/>
        </authorList>
    </citation>
    <scope>NUCLEOTIDE SEQUENCE [LARGE SCALE GENOMIC DNA]</scope>
    <source>
        <strain evidence="13">cv. PA1801</strain>
    </source>
</reference>
<dbReference type="GO" id="GO:0004050">
    <property type="term" value="F:apyrase activity"/>
    <property type="evidence" value="ECO:0007669"/>
    <property type="project" value="UniProtKB-EC"/>
</dbReference>
<dbReference type="Proteomes" id="UP000325315">
    <property type="component" value="Unassembled WGS sequence"/>
</dbReference>
<evidence type="ECO:0000256" key="3">
    <source>
        <dbReference type="ARBA" id="ARBA00022801"/>
    </source>
</evidence>
<dbReference type="GO" id="GO:0005524">
    <property type="term" value="F:ATP binding"/>
    <property type="evidence" value="ECO:0007669"/>
    <property type="project" value="UniProtKB-KW"/>
</dbReference>
<evidence type="ECO:0000313" key="12">
    <source>
        <dbReference type="EMBL" id="KAA3473011.1"/>
    </source>
</evidence>
<evidence type="ECO:0000256" key="10">
    <source>
        <dbReference type="PIRSR" id="PIRSR600407-2"/>
    </source>
</evidence>
<keyword evidence="11" id="KW-0812">Transmembrane</keyword>
<dbReference type="GO" id="GO:0017110">
    <property type="term" value="F:nucleoside diphosphate phosphatase activity"/>
    <property type="evidence" value="ECO:0007669"/>
    <property type="project" value="TreeGrafter"/>
</dbReference>
<dbReference type="Pfam" id="PF01150">
    <property type="entry name" value="GDA1_CD39"/>
    <property type="match status" value="2"/>
</dbReference>
<dbReference type="EMBL" id="SMMG02000005">
    <property type="protein sequence ID" value="KAA3473011.1"/>
    <property type="molecule type" value="Genomic_DNA"/>
</dbReference>
<evidence type="ECO:0000256" key="11">
    <source>
        <dbReference type="SAM" id="Phobius"/>
    </source>
</evidence>
<dbReference type="EC" id="3.6.1.5" evidence="2"/>
<gene>
    <name evidence="12" type="ORF">EPI10_023425</name>
</gene>
<keyword evidence="10" id="KW-0547">Nucleotide-binding</keyword>